<name>A0A1I5YGU0_9FIRM</name>
<evidence type="ECO:0000256" key="6">
    <source>
        <dbReference type="SAM" id="Phobius"/>
    </source>
</evidence>
<proteinExistence type="predicted"/>
<gene>
    <name evidence="7" type="ORF">SAMN05444406_1464</name>
</gene>
<sequence length="269" mass="30490">MSNITNSLYDMGLLDDLARKKTFIHRIHPVMKLLTTIVYIVVLTSFEKHEVSAVLPFVFYPVFIISFAEIPVVPVLKRVLLVQPLIIGIGILNLLFDTYIVMLGNIAISRGWLTFLSILIKSSLVVMVSILLVATTGMDRVAVALRMLKIPKVFVLQLLLMYRYIWLLIEEGFRMAQAYSLRAPGQKGIKMNDLGSFLGQMLLRAFDRAQRVYQAMNLRGFTGEYNAGDVLKVRFRDVLYFVAWSLFFVIARIYNIAALIGALFTGVGR</sequence>
<dbReference type="InterPro" id="IPR003339">
    <property type="entry name" value="ABC/ECF_trnsptr_transmembrane"/>
</dbReference>
<protein>
    <submittedName>
        <fullName evidence="7">Cobalt/nickel transport system permease protein</fullName>
    </submittedName>
</protein>
<dbReference type="Proteomes" id="UP000198577">
    <property type="component" value="Unassembled WGS sequence"/>
</dbReference>
<dbReference type="CDD" id="cd16914">
    <property type="entry name" value="EcfT"/>
    <property type="match status" value="1"/>
</dbReference>
<dbReference type="RefSeq" id="WP_092282808.1">
    <property type="nucleotide sequence ID" value="NZ_FOXR01000046.1"/>
</dbReference>
<feature type="transmembrane region" description="Helical" evidence="6">
    <location>
        <begin position="150"/>
        <end position="169"/>
    </location>
</feature>
<feature type="transmembrane region" description="Helical" evidence="6">
    <location>
        <begin position="238"/>
        <end position="264"/>
    </location>
</feature>
<evidence type="ECO:0000256" key="3">
    <source>
        <dbReference type="ARBA" id="ARBA00022692"/>
    </source>
</evidence>
<dbReference type="EMBL" id="FOXR01000046">
    <property type="protein sequence ID" value="SFQ43419.1"/>
    <property type="molecule type" value="Genomic_DNA"/>
</dbReference>
<keyword evidence="2" id="KW-1003">Cell membrane</keyword>
<dbReference type="Pfam" id="PF02361">
    <property type="entry name" value="CbiQ"/>
    <property type="match status" value="1"/>
</dbReference>
<keyword evidence="5 6" id="KW-0472">Membrane</keyword>
<keyword evidence="8" id="KW-1185">Reference proteome</keyword>
<dbReference type="PANTHER" id="PTHR34857:SF2">
    <property type="entry name" value="SLL0384 PROTEIN"/>
    <property type="match status" value="1"/>
</dbReference>
<dbReference type="GO" id="GO:0006824">
    <property type="term" value="P:cobalt ion transport"/>
    <property type="evidence" value="ECO:0007669"/>
    <property type="project" value="InterPro"/>
</dbReference>
<evidence type="ECO:0000256" key="1">
    <source>
        <dbReference type="ARBA" id="ARBA00004651"/>
    </source>
</evidence>
<feature type="transmembrane region" description="Helical" evidence="6">
    <location>
        <begin position="85"/>
        <end position="108"/>
    </location>
</feature>
<reference evidence="7 8" key="1">
    <citation type="submission" date="2016-10" db="EMBL/GenBank/DDBJ databases">
        <authorList>
            <person name="de Groot N.N."/>
        </authorList>
    </citation>
    <scope>NUCLEOTIDE SEQUENCE [LARGE SCALE GENOMIC DNA]</scope>
    <source>
        <strain evidence="7 8">DSM 20678</strain>
    </source>
</reference>
<organism evidence="7 8">
    <name type="scientific">Caldicoprobacter faecalis</name>
    <dbReference type="NCBI Taxonomy" id="937334"/>
    <lineage>
        <taxon>Bacteria</taxon>
        <taxon>Bacillati</taxon>
        <taxon>Bacillota</taxon>
        <taxon>Clostridia</taxon>
        <taxon>Caldicoprobacterales</taxon>
        <taxon>Caldicoprobacteraceae</taxon>
        <taxon>Caldicoprobacter</taxon>
    </lineage>
</organism>
<accession>A0A1I5YGU0</accession>
<dbReference type="OrthoDB" id="8585740at2"/>
<dbReference type="AlphaFoldDB" id="A0A1I5YGU0"/>
<comment type="subcellular location">
    <subcellularLocation>
        <location evidence="1">Cell membrane</location>
        <topology evidence="1">Multi-pass membrane protein</topology>
    </subcellularLocation>
</comment>
<keyword evidence="4 6" id="KW-1133">Transmembrane helix</keyword>
<evidence type="ECO:0000256" key="2">
    <source>
        <dbReference type="ARBA" id="ARBA00022475"/>
    </source>
</evidence>
<keyword evidence="3 6" id="KW-0812">Transmembrane</keyword>
<dbReference type="InterPro" id="IPR012809">
    <property type="entry name" value="ECF_CbiQ"/>
</dbReference>
<feature type="transmembrane region" description="Helical" evidence="6">
    <location>
        <begin position="52"/>
        <end position="73"/>
    </location>
</feature>
<dbReference type="STRING" id="937334.SAMN05444406_1464"/>
<feature type="transmembrane region" description="Helical" evidence="6">
    <location>
        <begin position="114"/>
        <end position="138"/>
    </location>
</feature>
<dbReference type="GO" id="GO:0043190">
    <property type="term" value="C:ATP-binding cassette (ABC) transporter complex"/>
    <property type="evidence" value="ECO:0007669"/>
    <property type="project" value="InterPro"/>
</dbReference>
<dbReference type="InterPro" id="IPR051611">
    <property type="entry name" value="ECF_transporter_component"/>
</dbReference>
<dbReference type="NCBIfam" id="TIGR02454">
    <property type="entry name" value="ECF_T_CbiQ"/>
    <property type="match status" value="1"/>
</dbReference>
<evidence type="ECO:0000313" key="8">
    <source>
        <dbReference type="Proteomes" id="UP000198577"/>
    </source>
</evidence>
<evidence type="ECO:0000313" key="7">
    <source>
        <dbReference type="EMBL" id="SFQ43419.1"/>
    </source>
</evidence>
<dbReference type="PANTHER" id="PTHR34857">
    <property type="entry name" value="SLL0384 PROTEIN"/>
    <property type="match status" value="1"/>
</dbReference>
<feature type="transmembrane region" description="Helical" evidence="6">
    <location>
        <begin position="29"/>
        <end position="46"/>
    </location>
</feature>
<evidence type="ECO:0000256" key="4">
    <source>
        <dbReference type="ARBA" id="ARBA00022989"/>
    </source>
</evidence>
<evidence type="ECO:0000256" key="5">
    <source>
        <dbReference type="ARBA" id="ARBA00023136"/>
    </source>
</evidence>